<organism evidence="1 2">
    <name type="scientific">Parelaphostrongylus tenuis</name>
    <name type="common">Meningeal worm</name>
    <dbReference type="NCBI Taxonomy" id="148309"/>
    <lineage>
        <taxon>Eukaryota</taxon>
        <taxon>Metazoa</taxon>
        <taxon>Ecdysozoa</taxon>
        <taxon>Nematoda</taxon>
        <taxon>Chromadorea</taxon>
        <taxon>Rhabditida</taxon>
        <taxon>Rhabditina</taxon>
        <taxon>Rhabditomorpha</taxon>
        <taxon>Strongyloidea</taxon>
        <taxon>Metastrongylidae</taxon>
        <taxon>Parelaphostrongylus</taxon>
    </lineage>
</organism>
<dbReference type="AlphaFoldDB" id="A0AAD5RDK3"/>
<accession>A0AAD5RDK3</accession>
<proteinExistence type="predicted"/>
<gene>
    <name evidence="1" type="ORF">KIN20_036766</name>
</gene>
<sequence length="95" mass="11195">MASESKYRIGIWIRSKKRKWKPPCWIPVCGTYLPRKFTFPEERTPSLDMSVTKRYDACGKRPYPYQQKTMPAQHNRGAIILYWVRSPPSSSKDTI</sequence>
<dbReference type="Proteomes" id="UP001196413">
    <property type="component" value="Unassembled WGS sequence"/>
</dbReference>
<evidence type="ECO:0000313" key="1">
    <source>
        <dbReference type="EMBL" id="KAJ1374146.1"/>
    </source>
</evidence>
<name>A0AAD5RDK3_PARTN</name>
<protein>
    <submittedName>
        <fullName evidence="1">Uncharacterized protein</fullName>
    </submittedName>
</protein>
<reference evidence="1" key="1">
    <citation type="submission" date="2021-06" db="EMBL/GenBank/DDBJ databases">
        <title>Parelaphostrongylus tenuis whole genome reference sequence.</title>
        <authorList>
            <person name="Garwood T.J."/>
            <person name="Larsen P.A."/>
            <person name="Fountain-Jones N.M."/>
            <person name="Garbe J.R."/>
            <person name="Macchietto M.G."/>
            <person name="Kania S.A."/>
            <person name="Gerhold R.W."/>
            <person name="Richards J.E."/>
            <person name="Wolf T.M."/>
        </authorList>
    </citation>
    <scope>NUCLEOTIDE SEQUENCE</scope>
    <source>
        <strain evidence="1">MNPRO001-30</strain>
        <tissue evidence="1">Meninges</tissue>
    </source>
</reference>
<dbReference type="EMBL" id="JAHQIW010007404">
    <property type="protein sequence ID" value="KAJ1374146.1"/>
    <property type="molecule type" value="Genomic_DNA"/>
</dbReference>
<evidence type="ECO:0000313" key="2">
    <source>
        <dbReference type="Proteomes" id="UP001196413"/>
    </source>
</evidence>
<comment type="caution">
    <text evidence="1">The sequence shown here is derived from an EMBL/GenBank/DDBJ whole genome shotgun (WGS) entry which is preliminary data.</text>
</comment>
<keyword evidence="2" id="KW-1185">Reference proteome</keyword>